<dbReference type="Gene3D" id="1.10.1670.10">
    <property type="entry name" value="Helix-hairpin-Helix base-excision DNA repair enzymes (C-terminal)"/>
    <property type="match status" value="1"/>
</dbReference>
<feature type="compositionally biased region" description="Basic and acidic residues" evidence="1">
    <location>
        <begin position="543"/>
        <end position="565"/>
    </location>
</feature>
<feature type="domain" description="HhH-GPD" evidence="2">
    <location>
        <begin position="190"/>
        <end position="395"/>
    </location>
</feature>
<dbReference type="Gene3D" id="1.10.340.30">
    <property type="entry name" value="Hypothetical protein, domain 2"/>
    <property type="match status" value="1"/>
</dbReference>
<feature type="compositionally biased region" description="Polar residues" evidence="1">
    <location>
        <begin position="450"/>
        <end position="461"/>
    </location>
</feature>
<dbReference type="EMBL" id="HF935907">
    <property type="protein sequence ID" value="CCX32761.1"/>
    <property type="molecule type" value="Genomic_DNA"/>
</dbReference>
<dbReference type="PANTHER" id="PTHR47203:SF1">
    <property type="entry name" value="HYPOTHETICAL BASE EXCISION DNA REPAIR PROTEIN (EUROFUNG)"/>
    <property type="match status" value="1"/>
</dbReference>
<dbReference type="Proteomes" id="UP000018144">
    <property type="component" value="Unassembled WGS sequence"/>
</dbReference>
<sequence>MDSPISVSDLSDFLEFAPDEPVNPLLERKETLGRMAQQRFGKTVYWDNNDDDSSLDEDDSVDLGNFAGQVNNSEDQDDAPEEDDSLSKDDTPYKDYSFDVDRKPKRTRKKTVAKKDPPRPKKERKKQTGFGTDPWPDWPNPTPKECEEVNRLLTISEGESKRPEKLVVDITITGCGEVPDVLDALCRTALSLNTTVENSNKALKALIDRFGVVPNEQEVGFQQRNYRGYGTVDWDAVRQVDKKDIAEAIKAGGLNNYKADTIKRILDSVWKEGQLRLWQQSPEVAGLSKETIASLPADAPGQLTLDYLHDYSDAEVMDKLTSYWGIGPKAAACVAMFSLGRNIFPVDTHVMRLSGYLGWIPEEANDKTAFYHLDARIPDELKYSLHNLLIRHGMRCKHCKGKSIKQEISPSSSKFQDPNAPSARRTSPRTQVKRIKTGPEPKLDEAAPTTIGTSFRSSPRSGLNPIVDEAGNPVGVKETAERWISAADTPVKTKKTRTIWTGNGLMKQQRVEVETDDEFEWDEKCILEDLVHRVQKAKKAPKVKKEEVKEEVKEKVKEEVKEEVKQMPTDRMIIKPRRSARSSGNKMNH</sequence>
<proteinExistence type="predicted"/>
<dbReference type="GO" id="GO:0006285">
    <property type="term" value="P:base-excision repair, AP site formation"/>
    <property type="evidence" value="ECO:0007669"/>
    <property type="project" value="UniProtKB-ARBA"/>
</dbReference>
<dbReference type="SUPFAM" id="SSF48150">
    <property type="entry name" value="DNA-glycosylase"/>
    <property type="match status" value="1"/>
</dbReference>
<dbReference type="OrthoDB" id="5607at2759"/>
<keyword evidence="4" id="KW-1185">Reference proteome</keyword>
<feature type="compositionally biased region" description="Polar residues" evidence="1">
    <location>
        <begin position="406"/>
        <end position="416"/>
    </location>
</feature>
<dbReference type="InterPro" id="IPR003265">
    <property type="entry name" value="HhH-GPD_domain"/>
</dbReference>
<dbReference type="GO" id="GO:0000702">
    <property type="term" value="F:oxidized base lesion DNA N-glycosylase activity"/>
    <property type="evidence" value="ECO:0007669"/>
    <property type="project" value="UniProtKB-ARBA"/>
</dbReference>
<evidence type="ECO:0000313" key="4">
    <source>
        <dbReference type="Proteomes" id="UP000018144"/>
    </source>
</evidence>
<gene>
    <name evidence="3" type="ORF">PCON_13612</name>
</gene>
<dbReference type="AlphaFoldDB" id="U4LVQ8"/>
<dbReference type="InterPro" id="IPR023170">
    <property type="entry name" value="HhH_base_excis_C"/>
</dbReference>
<evidence type="ECO:0000256" key="1">
    <source>
        <dbReference type="SAM" id="MobiDB-lite"/>
    </source>
</evidence>
<feature type="region of interest" description="Disordered" evidence="1">
    <location>
        <begin position="402"/>
        <end position="471"/>
    </location>
</feature>
<dbReference type="STRING" id="1076935.U4LVQ8"/>
<dbReference type="CDD" id="cd00056">
    <property type="entry name" value="ENDO3c"/>
    <property type="match status" value="1"/>
</dbReference>
<feature type="compositionally biased region" description="Basic and acidic residues" evidence="1">
    <location>
        <begin position="85"/>
        <end position="102"/>
    </location>
</feature>
<name>U4LVQ8_PYROM</name>
<feature type="compositionally biased region" description="Basic residues" evidence="1">
    <location>
        <begin position="103"/>
        <end position="112"/>
    </location>
</feature>
<dbReference type="InterPro" id="IPR011257">
    <property type="entry name" value="DNA_glycosylase"/>
</dbReference>
<accession>U4LVQ8</accession>
<dbReference type="Pfam" id="PF00730">
    <property type="entry name" value="HhH-GPD"/>
    <property type="match status" value="1"/>
</dbReference>
<organism evidence="3 4">
    <name type="scientific">Pyronema omphalodes (strain CBS 100304)</name>
    <name type="common">Pyronema confluens</name>
    <dbReference type="NCBI Taxonomy" id="1076935"/>
    <lineage>
        <taxon>Eukaryota</taxon>
        <taxon>Fungi</taxon>
        <taxon>Dikarya</taxon>
        <taxon>Ascomycota</taxon>
        <taxon>Pezizomycotina</taxon>
        <taxon>Pezizomycetes</taxon>
        <taxon>Pezizales</taxon>
        <taxon>Pyronemataceae</taxon>
        <taxon>Pyronema</taxon>
    </lineage>
</organism>
<dbReference type="PANTHER" id="PTHR47203">
    <property type="match status" value="1"/>
</dbReference>
<evidence type="ECO:0000259" key="2">
    <source>
        <dbReference type="SMART" id="SM00478"/>
    </source>
</evidence>
<dbReference type="SMART" id="SM00478">
    <property type="entry name" value="ENDO3c"/>
    <property type="match status" value="1"/>
</dbReference>
<feature type="region of interest" description="Disordered" evidence="1">
    <location>
        <begin position="538"/>
        <end position="589"/>
    </location>
</feature>
<reference evidence="3 4" key="1">
    <citation type="journal article" date="2013" name="PLoS Genet.">
        <title>The genome and development-dependent transcriptomes of Pyronema confluens: a window into fungal evolution.</title>
        <authorList>
            <person name="Traeger S."/>
            <person name="Altegoer F."/>
            <person name="Freitag M."/>
            <person name="Gabaldon T."/>
            <person name="Kempken F."/>
            <person name="Kumar A."/>
            <person name="Marcet-Houben M."/>
            <person name="Poggeler S."/>
            <person name="Stajich J.E."/>
            <person name="Nowrousian M."/>
        </authorList>
    </citation>
    <scope>NUCLEOTIDE SEQUENCE [LARGE SCALE GENOMIC DNA]</scope>
    <source>
        <strain evidence="4">CBS 100304</strain>
        <tissue evidence="3">Vegetative mycelium</tissue>
    </source>
</reference>
<feature type="compositionally biased region" description="Acidic residues" evidence="1">
    <location>
        <begin position="48"/>
        <end position="61"/>
    </location>
</feature>
<feature type="compositionally biased region" description="Acidic residues" evidence="1">
    <location>
        <begin position="74"/>
        <end position="84"/>
    </location>
</feature>
<dbReference type="eggNOG" id="ENOG502QRUG">
    <property type="taxonomic scope" value="Eukaryota"/>
</dbReference>
<evidence type="ECO:0000313" key="3">
    <source>
        <dbReference type="EMBL" id="CCX32761.1"/>
    </source>
</evidence>
<feature type="region of interest" description="Disordered" evidence="1">
    <location>
        <begin position="37"/>
        <end position="144"/>
    </location>
</feature>
<protein>
    <submittedName>
        <fullName evidence="3">Similar to Protein ROS1 acc. no. Q9SJQ6</fullName>
    </submittedName>
</protein>